<dbReference type="GO" id="GO:0034040">
    <property type="term" value="F:ATPase-coupled lipid transmembrane transporter activity"/>
    <property type="evidence" value="ECO:0007669"/>
    <property type="project" value="TreeGrafter"/>
</dbReference>
<dbReference type="PROSITE" id="PS50929">
    <property type="entry name" value="ABC_TM1F"/>
    <property type="match status" value="1"/>
</dbReference>
<dbReference type="PANTHER" id="PTHR24221:SF248">
    <property type="entry name" value="ABC TRANSPORTER TRANSMEMBRANE REGION"/>
    <property type="match status" value="1"/>
</dbReference>
<dbReference type="InterPro" id="IPR003439">
    <property type="entry name" value="ABC_transporter-like_ATP-bd"/>
</dbReference>
<dbReference type="OrthoDB" id="9806127at2"/>
<feature type="transmembrane region" description="Helical" evidence="7">
    <location>
        <begin position="126"/>
        <end position="148"/>
    </location>
</feature>
<evidence type="ECO:0000256" key="1">
    <source>
        <dbReference type="ARBA" id="ARBA00004651"/>
    </source>
</evidence>
<dbReference type="PANTHER" id="PTHR24221">
    <property type="entry name" value="ATP-BINDING CASSETTE SUB-FAMILY B"/>
    <property type="match status" value="1"/>
</dbReference>
<dbReference type="eggNOG" id="COG4618">
    <property type="taxonomic scope" value="Bacteria"/>
</dbReference>
<dbReference type="Pfam" id="PF00005">
    <property type="entry name" value="ABC_tran"/>
    <property type="match status" value="1"/>
</dbReference>
<evidence type="ECO:0000256" key="4">
    <source>
        <dbReference type="ARBA" id="ARBA00022840"/>
    </source>
</evidence>
<dbReference type="Pfam" id="PF00664">
    <property type="entry name" value="ABC_membrane"/>
    <property type="match status" value="1"/>
</dbReference>
<dbReference type="NCBIfam" id="TIGR01842">
    <property type="entry name" value="type_I_sec_PrtD"/>
    <property type="match status" value="1"/>
</dbReference>
<name>A0A0W0W004_9GAMM</name>
<dbReference type="CDD" id="cd03246">
    <property type="entry name" value="ABCC_Protease_Secretion"/>
    <property type="match status" value="1"/>
</dbReference>
<dbReference type="GO" id="GO:0030253">
    <property type="term" value="P:protein secretion by the type I secretion system"/>
    <property type="evidence" value="ECO:0007669"/>
    <property type="project" value="InterPro"/>
</dbReference>
<dbReference type="InterPro" id="IPR027417">
    <property type="entry name" value="P-loop_NTPase"/>
</dbReference>
<keyword evidence="11" id="KW-1185">Reference proteome</keyword>
<keyword evidence="4" id="KW-0067">ATP-binding</keyword>
<keyword evidence="2 7" id="KW-0812">Transmembrane</keyword>
<gene>
    <name evidence="10" type="ORF">Llan_0232</name>
</gene>
<dbReference type="GO" id="GO:0005524">
    <property type="term" value="F:ATP binding"/>
    <property type="evidence" value="ECO:0007669"/>
    <property type="project" value="UniProtKB-KW"/>
</dbReference>
<feature type="transmembrane region" description="Helical" evidence="7">
    <location>
        <begin position="245"/>
        <end position="263"/>
    </location>
</feature>
<feature type="domain" description="ABC transmembrane type-1" evidence="9">
    <location>
        <begin position="24"/>
        <end position="298"/>
    </location>
</feature>
<evidence type="ECO:0000313" key="11">
    <source>
        <dbReference type="Proteomes" id="UP000054869"/>
    </source>
</evidence>
<evidence type="ECO:0000256" key="5">
    <source>
        <dbReference type="ARBA" id="ARBA00022989"/>
    </source>
</evidence>
<dbReference type="Proteomes" id="UP000054869">
    <property type="component" value="Unassembled WGS sequence"/>
</dbReference>
<keyword evidence="6 7" id="KW-0472">Membrane</keyword>
<dbReference type="EMBL" id="LNYI01000004">
    <property type="protein sequence ID" value="KTD25486.1"/>
    <property type="molecule type" value="Genomic_DNA"/>
</dbReference>
<dbReference type="PROSITE" id="PS00211">
    <property type="entry name" value="ABC_TRANSPORTER_1"/>
    <property type="match status" value="1"/>
</dbReference>
<evidence type="ECO:0000259" key="8">
    <source>
        <dbReference type="PROSITE" id="PS50893"/>
    </source>
</evidence>
<feature type="transmembrane region" description="Helical" evidence="7">
    <location>
        <begin position="154"/>
        <end position="173"/>
    </location>
</feature>
<dbReference type="AlphaFoldDB" id="A0A0W0W004"/>
<dbReference type="GO" id="GO:0140359">
    <property type="term" value="F:ABC-type transporter activity"/>
    <property type="evidence" value="ECO:0007669"/>
    <property type="project" value="InterPro"/>
</dbReference>
<evidence type="ECO:0000256" key="7">
    <source>
        <dbReference type="SAM" id="Phobius"/>
    </source>
</evidence>
<dbReference type="PROSITE" id="PS50893">
    <property type="entry name" value="ABC_TRANSPORTER_2"/>
    <property type="match status" value="1"/>
</dbReference>
<dbReference type="STRING" id="45067.Llan_0232"/>
<dbReference type="GO" id="GO:0030256">
    <property type="term" value="C:type I protein secretion system complex"/>
    <property type="evidence" value="ECO:0007669"/>
    <property type="project" value="InterPro"/>
</dbReference>
<dbReference type="SUPFAM" id="SSF90123">
    <property type="entry name" value="ABC transporter transmembrane region"/>
    <property type="match status" value="1"/>
</dbReference>
<reference evidence="10 11" key="1">
    <citation type="submission" date="2015-11" db="EMBL/GenBank/DDBJ databases">
        <title>Genomic analysis of 38 Legionella species identifies large and diverse effector repertoires.</title>
        <authorList>
            <person name="Burstein D."/>
            <person name="Amaro F."/>
            <person name="Zusman T."/>
            <person name="Lifshitz Z."/>
            <person name="Cohen O."/>
            <person name="Gilbert J.A."/>
            <person name="Pupko T."/>
            <person name="Shuman H.A."/>
            <person name="Segal G."/>
        </authorList>
    </citation>
    <scope>NUCLEOTIDE SEQUENCE [LARGE SCALE GENOMIC DNA]</scope>
    <source>
        <strain evidence="10 11">ATCC 49751</strain>
    </source>
</reference>
<keyword evidence="3" id="KW-0547">Nucleotide-binding</keyword>
<evidence type="ECO:0000256" key="6">
    <source>
        <dbReference type="ARBA" id="ARBA00023136"/>
    </source>
</evidence>
<dbReference type="InterPro" id="IPR010128">
    <property type="entry name" value="ATPase_T1SS_PrtD-like"/>
</dbReference>
<dbReference type="InterPro" id="IPR036640">
    <property type="entry name" value="ABC1_TM_sf"/>
</dbReference>
<organism evidence="10 11">
    <name type="scientific">Legionella lansingensis</name>
    <dbReference type="NCBI Taxonomy" id="45067"/>
    <lineage>
        <taxon>Bacteria</taxon>
        <taxon>Pseudomonadati</taxon>
        <taxon>Pseudomonadota</taxon>
        <taxon>Gammaproteobacteria</taxon>
        <taxon>Legionellales</taxon>
        <taxon>Legionellaceae</taxon>
        <taxon>Legionella</taxon>
    </lineage>
</organism>
<keyword evidence="5 7" id="KW-1133">Transmembrane helix</keyword>
<feature type="domain" description="ABC transporter" evidence="8">
    <location>
        <begin position="329"/>
        <end position="564"/>
    </location>
</feature>
<proteinExistence type="predicted"/>
<feature type="transmembrane region" description="Helical" evidence="7">
    <location>
        <begin position="58"/>
        <end position="78"/>
    </location>
</feature>
<evidence type="ECO:0000259" key="9">
    <source>
        <dbReference type="PROSITE" id="PS50929"/>
    </source>
</evidence>
<feature type="transmembrane region" description="Helical" evidence="7">
    <location>
        <begin position="21"/>
        <end position="46"/>
    </location>
</feature>
<accession>A0A0W0W004</accession>
<evidence type="ECO:0000256" key="2">
    <source>
        <dbReference type="ARBA" id="ARBA00022692"/>
    </source>
</evidence>
<dbReference type="RefSeq" id="WP_051546306.1">
    <property type="nucleotide sequence ID" value="NZ_CAAAJD010000007.1"/>
</dbReference>
<comment type="caution">
    <text evidence="10">The sequence shown here is derived from an EMBL/GenBank/DDBJ whole genome shotgun (WGS) entry which is preliminary data.</text>
</comment>
<dbReference type="SMART" id="SM00382">
    <property type="entry name" value="AAA"/>
    <property type="match status" value="1"/>
</dbReference>
<dbReference type="InterPro" id="IPR011527">
    <property type="entry name" value="ABC1_TM_dom"/>
</dbReference>
<evidence type="ECO:0000313" key="10">
    <source>
        <dbReference type="EMBL" id="KTD25486.1"/>
    </source>
</evidence>
<dbReference type="InterPro" id="IPR017871">
    <property type="entry name" value="ABC_transporter-like_CS"/>
</dbReference>
<protein>
    <submittedName>
        <fullName evidence="10">Toxin secretion ATP binding protein</fullName>
    </submittedName>
</protein>
<dbReference type="SUPFAM" id="SSF52540">
    <property type="entry name" value="P-loop containing nucleoside triphosphate hydrolases"/>
    <property type="match status" value="1"/>
</dbReference>
<sequence>MAKKQPQGLLKETFQSSKSAYLYVGFFSLFINILMLTVPIYMMQIFDRVLSSHSYETLFYLTLIAVLALLALSLLDAVRTHILIHISTWFDRKVTPVALAMSPDQLLQGNPYPEQTLRDIATIRQFLGGSSIFTFFDAPWVPIYLLVIFLIDPILGICSTIGAIILFACALINELATNKALEKANDIAISNNLETTATLRNAEVIQAMGMSIPLIKQWYANNEKVLLFQTKSSQISGNILSFSKFLRLSLQILILGAGAYLVLTHEITSGMMIAASILMSRALAPVEQAIAAWKQFQSFQLAKKRLEPHFLFNSGRTSGLRLPKPKGAISIENVYYSPPNLQKFIINNVNQQIRVGEMVALIGASAAGKSTLARLIVGILKPSSGTVRLDNADVYQWERDDFGQHVGYLPQDIELFAGTVKDNIARMGEVDDAAVIKAAQLAGCHDMILRLGNGYDTLIHREGFQISGGQRQRIALARALYKDPQLVVFDEPNSNLDGEGENALINALETLKKRGVTVIIIAHRPSIIRFVDTIIVLNEGKVQFSGPRDQILAKLRELAKTSMPKPQEGISHG</sequence>
<comment type="subcellular location">
    <subcellularLocation>
        <location evidence="1">Cell membrane</location>
        <topology evidence="1">Multi-pass membrane protein</topology>
    </subcellularLocation>
</comment>
<dbReference type="Gene3D" id="3.40.50.300">
    <property type="entry name" value="P-loop containing nucleotide triphosphate hydrolases"/>
    <property type="match status" value="1"/>
</dbReference>
<evidence type="ECO:0000256" key="3">
    <source>
        <dbReference type="ARBA" id="ARBA00022741"/>
    </source>
</evidence>
<dbReference type="InterPro" id="IPR039421">
    <property type="entry name" value="Type_1_exporter"/>
</dbReference>
<dbReference type="PATRIC" id="fig|45067.4.peg.243"/>
<dbReference type="InterPro" id="IPR003593">
    <property type="entry name" value="AAA+_ATPase"/>
</dbReference>
<dbReference type="Gene3D" id="1.20.1560.10">
    <property type="entry name" value="ABC transporter type 1, transmembrane domain"/>
    <property type="match status" value="1"/>
</dbReference>
<dbReference type="GO" id="GO:0016887">
    <property type="term" value="F:ATP hydrolysis activity"/>
    <property type="evidence" value="ECO:0007669"/>
    <property type="project" value="InterPro"/>
</dbReference>
<dbReference type="GO" id="GO:0005886">
    <property type="term" value="C:plasma membrane"/>
    <property type="evidence" value="ECO:0007669"/>
    <property type="project" value="UniProtKB-SubCell"/>
</dbReference>